<organism evidence="2 3">
    <name type="scientific">Phaeovibrio sulfidiphilus</name>
    <dbReference type="NCBI Taxonomy" id="1220600"/>
    <lineage>
        <taxon>Bacteria</taxon>
        <taxon>Pseudomonadati</taxon>
        <taxon>Pseudomonadota</taxon>
        <taxon>Alphaproteobacteria</taxon>
        <taxon>Rhodospirillales</taxon>
        <taxon>Rhodospirillaceae</taxon>
        <taxon>Phaeovibrio</taxon>
    </lineage>
</organism>
<evidence type="ECO:0000313" key="2">
    <source>
        <dbReference type="EMBL" id="MBE1236130.1"/>
    </source>
</evidence>
<dbReference type="AlphaFoldDB" id="A0A8J6YKD7"/>
<dbReference type="GO" id="GO:0006260">
    <property type="term" value="P:DNA replication"/>
    <property type="evidence" value="ECO:0007669"/>
    <property type="project" value="InterPro"/>
</dbReference>
<reference evidence="2" key="1">
    <citation type="submission" date="2020-10" db="EMBL/GenBank/DDBJ databases">
        <title>Genome sequence of the unusual species of purple photosynthetic bacteria, Phaeovibrio sulfidiphilus DSM 23193, type strain.</title>
        <authorList>
            <person name="Kyndt J.A."/>
            <person name="Meyer T.E."/>
        </authorList>
    </citation>
    <scope>NUCLEOTIDE SEQUENCE</scope>
    <source>
        <strain evidence="2">DSM 23193</strain>
    </source>
</reference>
<evidence type="ECO:0000256" key="1">
    <source>
        <dbReference type="SAM" id="MobiDB-lite"/>
    </source>
</evidence>
<dbReference type="Proteomes" id="UP000631034">
    <property type="component" value="Unassembled WGS sequence"/>
</dbReference>
<dbReference type="PANTHER" id="PTHR38767:SF1">
    <property type="entry name" value="DNA POLYMERASE III SUBUNIT CHI"/>
    <property type="match status" value="1"/>
</dbReference>
<gene>
    <name evidence="2" type="ORF">IHV25_00450</name>
</gene>
<accession>A0A8J6YKD7</accession>
<dbReference type="NCBIfam" id="NF004347">
    <property type="entry name" value="PRK05728.1-4"/>
    <property type="match status" value="1"/>
</dbReference>
<dbReference type="GO" id="GO:0032298">
    <property type="term" value="P:positive regulation of DNA-templated DNA replication initiation"/>
    <property type="evidence" value="ECO:0007669"/>
    <property type="project" value="TreeGrafter"/>
</dbReference>
<dbReference type="GO" id="GO:0003677">
    <property type="term" value="F:DNA binding"/>
    <property type="evidence" value="ECO:0007669"/>
    <property type="project" value="InterPro"/>
</dbReference>
<dbReference type="GO" id="GO:0003887">
    <property type="term" value="F:DNA-directed DNA polymerase activity"/>
    <property type="evidence" value="ECO:0007669"/>
    <property type="project" value="InterPro"/>
</dbReference>
<protein>
    <submittedName>
        <fullName evidence="2">DNA polymerase III subunit chi</fullName>
    </submittedName>
</protein>
<comment type="caution">
    <text evidence="2">The sequence shown here is derived from an EMBL/GenBank/DDBJ whole genome shotgun (WGS) entry which is preliminary data.</text>
</comment>
<dbReference type="InterPro" id="IPR007459">
    <property type="entry name" value="DNA_pol3_chi"/>
</dbReference>
<dbReference type="EMBL" id="JACZHT010000001">
    <property type="protein sequence ID" value="MBE1236130.1"/>
    <property type="molecule type" value="Genomic_DNA"/>
</dbReference>
<dbReference type="SUPFAM" id="SSF102400">
    <property type="entry name" value="DNA polymerase III chi subunit"/>
    <property type="match status" value="1"/>
</dbReference>
<dbReference type="InterPro" id="IPR036768">
    <property type="entry name" value="PolIII_chi_sf"/>
</dbReference>
<dbReference type="Pfam" id="PF04364">
    <property type="entry name" value="DNA_pol3_chi"/>
    <property type="match status" value="1"/>
</dbReference>
<evidence type="ECO:0000313" key="3">
    <source>
        <dbReference type="Proteomes" id="UP000631034"/>
    </source>
</evidence>
<keyword evidence="3" id="KW-1185">Reference proteome</keyword>
<feature type="region of interest" description="Disordered" evidence="1">
    <location>
        <begin position="150"/>
        <end position="180"/>
    </location>
</feature>
<dbReference type="RefSeq" id="WP_192533011.1">
    <property type="nucleotide sequence ID" value="NZ_JACZHT010000001.1"/>
</dbReference>
<name>A0A8J6YKD7_9PROT</name>
<proteinExistence type="predicted"/>
<sequence>MRARFDFYHLHARSAGLEEVVARLALKALEGSRRVLVMAASPERLKALDSALWTFEANSWLPHGSAFDGPDHAADQPVYLATEPENPNGAQFLFLTEGTWREDAPGFERVFVLFDERDADALDRARGLWKTLKDQGFPLHYWQQVPLDGDPGRRGWREQASANLEPPAHAPSDAEPGTGA</sequence>
<dbReference type="Gene3D" id="3.40.50.10110">
    <property type="entry name" value="DNA polymerase III subunit chi"/>
    <property type="match status" value="1"/>
</dbReference>
<dbReference type="PANTHER" id="PTHR38767">
    <property type="entry name" value="DNA POLYMERASE III SUBUNIT CHI"/>
    <property type="match status" value="1"/>
</dbReference>